<dbReference type="PANTHER" id="PTHR31694">
    <property type="entry name" value="DESICCATION-LIKE PROTEIN"/>
    <property type="match status" value="1"/>
</dbReference>
<evidence type="ECO:0008006" key="4">
    <source>
        <dbReference type="Google" id="ProtNLM"/>
    </source>
</evidence>
<protein>
    <recommendedName>
        <fullName evidence="4">Desiccation-related protein PCC13-62</fullName>
    </recommendedName>
</protein>
<evidence type="ECO:0000256" key="1">
    <source>
        <dbReference type="SAM" id="SignalP"/>
    </source>
</evidence>
<evidence type="ECO:0000313" key="2">
    <source>
        <dbReference type="EMBL" id="KAK9803530.1"/>
    </source>
</evidence>
<dbReference type="Pfam" id="PF13668">
    <property type="entry name" value="Ferritin_2"/>
    <property type="match status" value="1"/>
</dbReference>
<keyword evidence="3" id="KW-1185">Reference proteome</keyword>
<reference evidence="2 3" key="1">
    <citation type="journal article" date="2024" name="Nat. Commun.">
        <title>Phylogenomics reveals the evolutionary origins of lichenization in chlorophyte algae.</title>
        <authorList>
            <person name="Puginier C."/>
            <person name="Libourel C."/>
            <person name="Otte J."/>
            <person name="Skaloud P."/>
            <person name="Haon M."/>
            <person name="Grisel S."/>
            <person name="Petersen M."/>
            <person name="Berrin J.G."/>
            <person name="Delaux P.M."/>
            <person name="Dal Grande F."/>
            <person name="Keller J."/>
        </authorList>
    </citation>
    <scope>NUCLEOTIDE SEQUENCE [LARGE SCALE GENOMIC DNA]</scope>
    <source>
        <strain evidence="2 3">SAG 2036</strain>
    </source>
</reference>
<dbReference type="Proteomes" id="UP001465755">
    <property type="component" value="Unassembled WGS sequence"/>
</dbReference>
<keyword evidence="1" id="KW-0732">Signal</keyword>
<feature type="signal peptide" evidence="1">
    <location>
        <begin position="1"/>
        <end position="20"/>
    </location>
</feature>
<proteinExistence type="predicted"/>
<accession>A0AAW1NZQ5</accession>
<dbReference type="AlphaFoldDB" id="A0AAW1NZQ5"/>
<dbReference type="EMBL" id="JALJOQ010000058">
    <property type="protein sequence ID" value="KAK9803530.1"/>
    <property type="molecule type" value="Genomic_DNA"/>
</dbReference>
<feature type="chain" id="PRO_5043508812" description="Desiccation-related protein PCC13-62" evidence="1">
    <location>
        <begin position="21"/>
        <end position="288"/>
    </location>
</feature>
<gene>
    <name evidence="2" type="ORF">WJX73_004490</name>
</gene>
<comment type="caution">
    <text evidence="2">The sequence shown here is derived from an EMBL/GenBank/DDBJ whole genome shotgun (WGS) entry which is preliminary data.</text>
</comment>
<dbReference type="PANTHER" id="PTHR31694:SF26">
    <property type="entry name" value="OS05G0151100 PROTEIN"/>
    <property type="match status" value="1"/>
</dbReference>
<evidence type="ECO:0000313" key="3">
    <source>
        <dbReference type="Proteomes" id="UP001465755"/>
    </source>
</evidence>
<sequence>MMKAGLLLCVAAALFTATAAQAPAPSASLVVEVINFALNLEYLEATFYSCAAYGQPLPADLTGGGPASTGCQKANLDAKTQAIAEELASNEMDHVALLRSVLGSQAVPIPLLNIGSAFGEAADLAAGMTLTPTFSPYLNSLFFLHGAFIFEDVGVTAYAGAVPLLATSSYLGDAARILAVEGYQSGIVRDELYQSIDVVTPYNITVGDLVEAIAALRAKVGTGDAQGLESTSGALTLVPVDSMGLVYTRTPQEVINIVTLGASNGRGGFYPNGLNSALGAASQTATGG</sequence>
<dbReference type="InterPro" id="IPR052965">
    <property type="entry name" value="Pigment-catalase-like"/>
</dbReference>
<name>A0AAW1NZQ5_9CHLO</name>
<organism evidence="2 3">
    <name type="scientific">Symbiochloris irregularis</name>
    <dbReference type="NCBI Taxonomy" id="706552"/>
    <lineage>
        <taxon>Eukaryota</taxon>
        <taxon>Viridiplantae</taxon>
        <taxon>Chlorophyta</taxon>
        <taxon>core chlorophytes</taxon>
        <taxon>Trebouxiophyceae</taxon>
        <taxon>Trebouxiales</taxon>
        <taxon>Trebouxiaceae</taxon>
        <taxon>Symbiochloris</taxon>
    </lineage>
</organism>